<evidence type="ECO:0000313" key="5">
    <source>
        <dbReference type="EMBL" id="ADE13740.1"/>
    </source>
</evidence>
<gene>
    <name evidence="5" type="ordered locus">Nhal_0556</name>
</gene>
<evidence type="ECO:0000256" key="1">
    <source>
        <dbReference type="SAM" id="MobiDB-lite"/>
    </source>
</evidence>
<evidence type="ECO:0000313" key="6">
    <source>
        <dbReference type="Proteomes" id="UP000001844"/>
    </source>
</evidence>
<dbReference type="InterPro" id="IPR055396">
    <property type="entry name" value="DUF7088"/>
</dbReference>
<dbReference type="EMBL" id="CP001798">
    <property type="protein sequence ID" value="ADE13740.1"/>
    <property type="molecule type" value="Genomic_DNA"/>
</dbReference>
<dbReference type="RefSeq" id="WP_013031635.1">
    <property type="nucleotide sequence ID" value="NC_013960.1"/>
</dbReference>
<evidence type="ECO:0000259" key="3">
    <source>
        <dbReference type="Pfam" id="PF09822"/>
    </source>
</evidence>
<dbReference type="InterPro" id="IPR019196">
    <property type="entry name" value="ABC_transp_unknown"/>
</dbReference>
<proteinExistence type="predicted"/>
<keyword evidence="2" id="KW-0472">Membrane</keyword>
<feature type="domain" description="DUF7088" evidence="4">
    <location>
        <begin position="45"/>
        <end position="125"/>
    </location>
</feature>
<evidence type="ECO:0000259" key="4">
    <source>
        <dbReference type="Pfam" id="PF23357"/>
    </source>
</evidence>
<feature type="domain" description="ABC-type uncharacterised transport system" evidence="3">
    <location>
        <begin position="153"/>
        <end position="398"/>
    </location>
</feature>
<reference evidence="6" key="1">
    <citation type="submission" date="2010-04" db="EMBL/GenBank/DDBJ databases">
        <title>Complete genome sequence of Nitrosococcus halophilus Nc4, a salt-adapted, aerobic obligate ammonia-oxidizing sulfur purple bacterium.</title>
        <authorList>
            <consortium name="US DOE Joint Genome Institute"/>
            <person name="Campbell M.A."/>
            <person name="Malfatti S.A."/>
            <person name="Chain P.S.G."/>
            <person name="Heidelberg J.F."/>
            <person name="Ward B.B."/>
            <person name="Klotz M.G."/>
        </authorList>
    </citation>
    <scope>NUCLEOTIDE SEQUENCE [LARGE SCALE GENOMIC DNA]</scope>
    <source>
        <strain evidence="6">Nc4</strain>
    </source>
</reference>
<evidence type="ECO:0000256" key="2">
    <source>
        <dbReference type="SAM" id="Phobius"/>
    </source>
</evidence>
<keyword evidence="6" id="KW-1185">Reference proteome</keyword>
<keyword evidence="2" id="KW-0812">Transmembrane</keyword>
<dbReference type="HOGENOM" id="CLU_018716_0_0_6"/>
<keyword evidence="2" id="KW-1133">Transmembrane helix</keyword>
<dbReference type="KEGG" id="nhl:Nhal_0556"/>
<dbReference type="AlphaFoldDB" id="D5BW90"/>
<dbReference type="eggNOG" id="COG3225">
    <property type="taxonomic scope" value="Bacteria"/>
</dbReference>
<protein>
    <submittedName>
        <fullName evidence="5">Uncharacterized protein</fullName>
    </submittedName>
</protein>
<dbReference type="STRING" id="472759.Nhal_0556"/>
<dbReference type="Pfam" id="PF23357">
    <property type="entry name" value="DUF7088"/>
    <property type="match status" value="1"/>
</dbReference>
<feature type="transmembrane region" description="Helical" evidence="2">
    <location>
        <begin position="431"/>
        <end position="457"/>
    </location>
</feature>
<dbReference type="Pfam" id="PF09822">
    <property type="entry name" value="ABC_transp_aux"/>
    <property type="match status" value="1"/>
</dbReference>
<dbReference type="OrthoDB" id="8530910at2"/>
<feature type="compositionally biased region" description="Basic and acidic residues" evidence="1">
    <location>
        <begin position="354"/>
        <end position="368"/>
    </location>
</feature>
<sequence length="462" mass="51212">MRVTRKTHWQIRLQNLFFTVLFLAIVGLIAALSIRYNYQADWTASGRNTLSEASQALLKQLEGPVTIISFAQGPSAKQQISQLIERYQRYKPDLELEYINPETAPDQVRKLGVASDTEIVIKKDGRQEKLQDLSEEGLTNALNRVARSAGTLIVFLEGHGERGPQGRANFDLGNFSHHLQTKGFQIQSLNLSTQPQLPEDTQVLVIASPQVDLLPGEVTLIQRYVNHGGHLLWLTEPGPLHGLDPLVEELGIKILAGTIIDPSAQLLMGRGNTAFALVPEYGDHPVSERLTSATLFPQAAALEATKKSKWQPQPILSTLSRTWLETSRLDGDIEFNQGEDAVGPFTIGFALSREHPSSQQEEAREEQNKSGSTTQRIAIISDGDFLSNAYLGTGANLDLGLSLINWLAHEDRFITIPARTRPDTSLQLSSMASWIIGLGFLLVLPVILLGTGLLIWWRRRQR</sequence>
<name>D5BW90_NITHN</name>
<organism evidence="5 6">
    <name type="scientific">Nitrosococcus halophilus (strain Nc4)</name>
    <dbReference type="NCBI Taxonomy" id="472759"/>
    <lineage>
        <taxon>Bacteria</taxon>
        <taxon>Pseudomonadati</taxon>
        <taxon>Pseudomonadota</taxon>
        <taxon>Gammaproteobacteria</taxon>
        <taxon>Chromatiales</taxon>
        <taxon>Chromatiaceae</taxon>
        <taxon>Nitrosococcus</taxon>
    </lineage>
</organism>
<accession>D5BW90</accession>
<dbReference type="InterPro" id="IPR029062">
    <property type="entry name" value="Class_I_gatase-like"/>
</dbReference>
<dbReference type="SUPFAM" id="SSF52317">
    <property type="entry name" value="Class I glutamine amidotransferase-like"/>
    <property type="match status" value="1"/>
</dbReference>
<dbReference type="Proteomes" id="UP000001844">
    <property type="component" value="Chromosome"/>
</dbReference>
<feature type="region of interest" description="Disordered" evidence="1">
    <location>
        <begin position="354"/>
        <end position="373"/>
    </location>
</feature>